<dbReference type="FunFam" id="3.30.70.330:FF:000028">
    <property type="entry name" value="Putative serine/arginine-rich splicing factor 4"/>
    <property type="match status" value="1"/>
</dbReference>
<dbReference type="SUPFAM" id="SSF55120">
    <property type="entry name" value="Pseudouridine synthase"/>
    <property type="match status" value="1"/>
</dbReference>
<evidence type="ECO:0000256" key="7">
    <source>
        <dbReference type="ARBA" id="ARBA00022694"/>
    </source>
</evidence>
<feature type="compositionally biased region" description="Basic residues" evidence="14">
    <location>
        <begin position="536"/>
        <end position="552"/>
    </location>
</feature>
<dbReference type="GO" id="GO:0001522">
    <property type="term" value="P:pseudouridine synthesis"/>
    <property type="evidence" value="ECO:0007669"/>
    <property type="project" value="InterPro"/>
</dbReference>
<keyword evidence="6" id="KW-0507">mRNA processing</keyword>
<dbReference type="CDD" id="cd12600">
    <property type="entry name" value="RRM2_SRSF4_like"/>
    <property type="match status" value="1"/>
</dbReference>
<name>A0A5N4ADQ4_PHOPY</name>
<dbReference type="GO" id="GO:0008380">
    <property type="term" value="P:RNA splicing"/>
    <property type="evidence" value="ECO:0007669"/>
    <property type="project" value="UniProtKB-KW"/>
</dbReference>
<dbReference type="Proteomes" id="UP000327044">
    <property type="component" value="Unassembled WGS sequence"/>
</dbReference>
<evidence type="ECO:0000256" key="4">
    <source>
        <dbReference type="ARBA" id="ARBA00022491"/>
    </source>
</evidence>
<dbReference type="AlphaFoldDB" id="A0A5N4ADQ4"/>
<dbReference type="InterPro" id="IPR000504">
    <property type="entry name" value="RRM_dom"/>
</dbReference>
<proteinExistence type="inferred from homology"/>
<dbReference type="InterPro" id="IPR035979">
    <property type="entry name" value="RBD_domain_sf"/>
</dbReference>
<keyword evidence="17" id="KW-1185">Reference proteome</keyword>
<dbReference type="HAMAP" id="MF_00171">
    <property type="entry name" value="TruA"/>
    <property type="match status" value="1"/>
</dbReference>
<accession>A0A5N4ADQ4</accession>
<protein>
    <recommendedName>
        <fullName evidence="15">RRM domain-containing protein</fullName>
    </recommendedName>
</protein>
<dbReference type="GO" id="GO:0008033">
    <property type="term" value="P:tRNA processing"/>
    <property type="evidence" value="ECO:0007669"/>
    <property type="project" value="UniProtKB-KW"/>
</dbReference>
<keyword evidence="12" id="KW-0539">Nucleus</keyword>
<evidence type="ECO:0000256" key="2">
    <source>
        <dbReference type="ARBA" id="ARBA00009375"/>
    </source>
</evidence>
<dbReference type="CDD" id="cd12337">
    <property type="entry name" value="RRM1_SRSF4_like"/>
    <property type="match status" value="1"/>
</dbReference>
<dbReference type="InterPro" id="IPR012677">
    <property type="entry name" value="Nucleotide-bd_a/b_plait_sf"/>
</dbReference>
<feature type="compositionally biased region" description="Basic residues" evidence="14">
    <location>
        <begin position="464"/>
        <end position="484"/>
    </location>
</feature>
<feature type="region of interest" description="Disordered" evidence="14">
    <location>
        <begin position="455"/>
        <end position="552"/>
    </location>
</feature>
<dbReference type="FunCoup" id="A0A5N4ADQ4">
    <property type="interactions" value="579"/>
</dbReference>
<evidence type="ECO:0000313" key="17">
    <source>
        <dbReference type="Proteomes" id="UP000327044"/>
    </source>
</evidence>
<dbReference type="PANTHER" id="PTHR23003">
    <property type="entry name" value="RNA RECOGNITION MOTIF RRM DOMAIN CONTAINING PROTEIN"/>
    <property type="match status" value="1"/>
</dbReference>
<dbReference type="EMBL" id="VVIM01000008">
    <property type="protein sequence ID" value="KAB0795452.1"/>
    <property type="molecule type" value="Genomic_DNA"/>
</dbReference>
<evidence type="ECO:0000256" key="6">
    <source>
        <dbReference type="ARBA" id="ARBA00022664"/>
    </source>
</evidence>
<comment type="similarity">
    <text evidence="2">Belongs to the tRNA pseudouridine synthase TruA family.</text>
</comment>
<dbReference type="GO" id="GO:0016607">
    <property type="term" value="C:nuclear speck"/>
    <property type="evidence" value="ECO:0007669"/>
    <property type="project" value="UniProtKB-SubCell"/>
</dbReference>
<keyword evidence="8" id="KW-0677">Repeat</keyword>
<dbReference type="Pfam" id="PF01416">
    <property type="entry name" value="PseudoU_synth_1"/>
    <property type="match status" value="1"/>
</dbReference>
<keyword evidence="11" id="KW-0413">Isomerase</keyword>
<evidence type="ECO:0000256" key="3">
    <source>
        <dbReference type="ARBA" id="ARBA00010269"/>
    </source>
</evidence>
<reference evidence="16 17" key="1">
    <citation type="journal article" date="2018" name="Elife">
        <title>Firefly genomes illuminate parallel origins of bioluminescence in beetles.</title>
        <authorList>
            <person name="Fallon T.R."/>
            <person name="Lower S.E."/>
            <person name="Chang C.H."/>
            <person name="Bessho-Uehara M."/>
            <person name="Martin G.J."/>
            <person name="Bewick A.J."/>
            <person name="Behringer M."/>
            <person name="Debat H.J."/>
            <person name="Wong I."/>
            <person name="Day J.C."/>
            <person name="Suvorov A."/>
            <person name="Silva C.J."/>
            <person name="Stanger-Hall K.F."/>
            <person name="Hall D.W."/>
            <person name="Schmitz R.J."/>
            <person name="Nelson D.R."/>
            <person name="Lewis S.M."/>
            <person name="Shigenobu S."/>
            <person name="Bybee S.M."/>
            <person name="Larracuente A.M."/>
            <person name="Oba Y."/>
            <person name="Weng J.K."/>
        </authorList>
    </citation>
    <scope>NUCLEOTIDE SEQUENCE [LARGE SCALE GENOMIC DNA]</scope>
    <source>
        <strain evidence="16">1611_PpyrPB1</strain>
        <tissue evidence="16">Whole body</tissue>
    </source>
</reference>
<comment type="subcellular location">
    <subcellularLocation>
        <location evidence="1">Nucleus speckle</location>
    </subcellularLocation>
</comment>
<dbReference type="InterPro" id="IPR001406">
    <property type="entry name" value="PsdUridine_synth_TruA"/>
</dbReference>
<feature type="compositionally biased region" description="Basic and acidic residues" evidence="14">
    <location>
        <begin position="363"/>
        <end position="383"/>
    </location>
</feature>
<feature type="compositionally biased region" description="Basic and acidic residues" evidence="14">
    <location>
        <begin position="505"/>
        <end position="535"/>
    </location>
</feature>
<evidence type="ECO:0000256" key="13">
    <source>
        <dbReference type="PROSITE-ProRule" id="PRU00176"/>
    </source>
</evidence>
<dbReference type="InterPro" id="IPR020097">
    <property type="entry name" value="PsdUridine_synth_TruA_a/b_dom"/>
</dbReference>
<dbReference type="Gene3D" id="3.30.70.330">
    <property type="match status" value="2"/>
</dbReference>
<keyword evidence="7" id="KW-0819">tRNA processing</keyword>
<evidence type="ECO:0000313" key="16">
    <source>
        <dbReference type="EMBL" id="KAB0795452.1"/>
    </source>
</evidence>
<dbReference type="SUPFAM" id="SSF54928">
    <property type="entry name" value="RNA-binding domain, RBD"/>
    <property type="match status" value="1"/>
</dbReference>
<dbReference type="GO" id="GO:0009982">
    <property type="term" value="F:pseudouridine synthase activity"/>
    <property type="evidence" value="ECO:0007669"/>
    <property type="project" value="InterPro"/>
</dbReference>
<dbReference type="InterPro" id="IPR020095">
    <property type="entry name" value="PsdUridine_synth_TruA_C"/>
</dbReference>
<feature type="domain" description="RRM" evidence="15">
    <location>
        <begin position="391"/>
        <end position="464"/>
    </location>
</feature>
<keyword evidence="4" id="KW-0678">Repressor</keyword>
<dbReference type="InterPro" id="IPR020094">
    <property type="entry name" value="TruA/RsuA/RluB/E/F_N"/>
</dbReference>
<evidence type="ECO:0000256" key="8">
    <source>
        <dbReference type="ARBA" id="ARBA00022737"/>
    </source>
</evidence>
<keyword evidence="10" id="KW-0508">mRNA splicing</keyword>
<dbReference type="InterPro" id="IPR047190">
    <property type="entry name" value="RRM2_SRSF4/6"/>
</dbReference>
<keyword evidence="5" id="KW-0597">Phosphoprotein</keyword>
<dbReference type="GO" id="GO:0003729">
    <property type="term" value="F:mRNA binding"/>
    <property type="evidence" value="ECO:0007669"/>
    <property type="project" value="TreeGrafter"/>
</dbReference>
<evidence type="ECO:0000256" key="5">
    <source>
        <dbReference type="ARBA" id="ARBA00022553"/>
    </source>
</evidence>
<dbReference type="InterPro" id="IPR020103">
    <property type="entry name" value="PsdUridine_synth_cat_dom_sf"/>
</dbReference>
<organism evidence="16 17">
    <name type="scientific">Photinus pyralis</name>
    <name type="common">Common eastern firefly</name>
    <name type="synonym">Lampyris pyralis</name>
    <dbReference type="NCBI Taxonomy" id="7054"/>
    <lineage>
        <taxon>Eukaryota</taxon>
        <taxon>Metazoa</taxon>
        <taxon>Ecdysozoa</taxon>
        <taxon>Arthropoda</taxon>
        <taxon>Hexapoda</taxon>
        <taxon>Insecta</taxon>
        <taxon>Pterygota</taxon>
        <taxon>Neoptera</taxon>
        <taxon>Endopterygota</taxon>
        <taxon>Coleoptera</taxon>
        <taxon>Polyphaga</taxon>
        <taxon>Elateriformia</taxon>
        <taxon>Elateroidea</taxon>
        <taxon>Lampyridae</taxon>
        <taxon>Lampyrinae</taxon>
        <taxon>Photinus</taxon>
    </lineage>
</organism>
<dbReference type="GO" id="GO:0006397">
    <property type="term" value="P:mRNA processing"/>
    <property type="evidence" value="ECO:0007669"/>
    <property type="project" value="UniProtKB-KW"/>
</dbReference>
<dbReference type="Gene3D" id="3.30.70.580">
    <property type="entry name" value="Pseudouridine synthase I, catalytic domain, N-terminal subdomain"/>
    <property type="match status" value="1"/>
</dbReference>
<sequence>MRRYLLNVSYIGTLFRGLQRQVGVAEAEGRANDFLTVQGQIEFGLKRLHPVNDPCVVLSSRTDAGVHALHNTMHVDLQREGEMPYEPSYISARLNQHFMKNEIPIRVLSTYLVPDDFHCRHKAISRTYLYRLVVIKDNTTMITQHLPLQEFDRSIYISSSEFNFEKLKEATRLFVGHHDFRSFMHKASKAPDLITRKVMEKCEVLETRPFWSESYAWPYCVSANRENYKAYEITLKGSGFLHKQVRRTVASLIAVAKGIVTPKDIKFMLEIPSHHSWNSKIKTVPAQGLYLCEVAYSKDDRDTTTERDLERFFKSYGRMRDVLIKNGYGFVEFDDYRDADDAVYELNGKKLLGERVTVERARGTPRGRDQWSMRSDHRSHERYGPPARTNYRVIIENLSSRVSWQDLKDYMRQAGEVTYADAHKEHRNQGVVEFASYSDMKNAIEKLDDTDLNGRKIKVVQDKRSRKHSSSSRSKSGSRSRSRSRSPVNGHGSKSRSRSASRGNSRSDSREKSVERSDSQSPRNEKRSPSREKSRSRSRSVSKSKSRSRSAD</sequence>
<dbReference type="PANTHER" id="PTHR23003:SF51">
    <property type="entry name" value="SERINE-ARGININE PROTEIN 55"/>
    <property type="match status" value="1"/>
</dbReference>
<dbReference type="Gene3D" id="3.30.70.660">
    <property type="entry name" value="Pseudouridine synthase I, catalytic domain, C-terminal subdomain"/>
    <property type="match status" value="1"/>
</dbReference>
<dbReference type="SMART" id="SM00360">
    <property type="entry name" value="RRM"/>
    <property type="match status" value="2"/>
</dbReference>
<dbReference type="Pfam" id="PF00076">
    <property type="entry name" value="RRM_1"/>
    <property type="match status" value="2"/>
</dbReference>
<evidence type="ECO:0000259" key="15">
    <source>
        <dbReference type="PROSITE" id="PS50102"/>
    </source>
</evidence>
<keyword evidence="9 13" id="KW-0694">RNA-binding</keyword>
<evidence type="ECO:0000256" key="11">
    <source>
        <dbReference type="ARBA" id="ARBA00023235"/>
    </source>
</evidence>
<evidence type="ECO:0000256" key="14">
    <source>
        <dbReference type="SAM" id="MobiDB-lite"/>
    </source>
</evidence>
<comment type="caution">
    <text evidence="16">The sequence shown here is derived from an EMBL/GenBank/DDBJ whole genome shotgun (WGS) entry which is preliminary data.</text>
</comment>
<comment type="similarity">
    <text evidence="3">Belongs to the splicing factor SR family.</text>
</comment>
<evidence type="ECO:0000256" key="9">
    <source>
        <dbReference type="ARBA" id="ARBA00022884"/>
    </source>
</evidence>
<dbReference type="GO" id="GO:0005737">
    <property type="term" value="C:cytoplasm"/>
    <property type="evidence" value="ECO:0007669"/>
    <property type="project" value="TreeGrafter"/>
</dbReference>
<evidence type="ECO:0000256" key="10">
    <source>
        <dbReference type="ARBA" id="ARBA00023187"/>
    </source>
</evidence>
<dbReference type="InParanoid" id="A0A5N4ADQ4"/>
<dbReference type="PROSITE" id="PS50102">
    <property type="entry name" value="RRM"/>
    <property type="match status" value="2"/>
</dbReference>
<feature type="domain" description="RRM" evidence="15">
    <location>
        <begin position="287"/>
        <end position="363"/>
    </location>
</feature>
<feature type="region of interest" description="Disordered" evidence="14">
    <location>
        <begin position="363"/>
        <end position="385"/>
    </location>
</feature>
<evidence type="ECO:0000256" key="12">
    <source>
        <dbReference type="ARBA" id="ARBA00023242"/>
    </source>
</evidence>
<evidence type="ECO:0000256" key="1">
    <source>
        <dbReference type="ARBA" id="ARBA00004324"/>
    </source>
</evidence>
<gene>
    <name evidence="16" type="ORF">PPYR_12291</name>
</gene>
<dbReference type="InterPro" id="IPR050374">
    <property type="entry name" value="RRT5_SRSF_SR"/>
</dbReference>